<sequence>MQLSKLKVVSLITTTLIICPSFTLTQQAVAKQFNSEQTHTQLQVYTNPILAKNGLNKFIGKFIMKLIMKLITTHLWAPLLVIVICCILFASDEES</sequence>
<dbReference type="EMBL" id="AP018227">
    <property type="protein sequence ID" value="BAY81505.1"/>
    <property type="molecule type" value="Genomic_DNA"/>
</dbReference>
<keyword evidence="3" id="KW-1185">Reference proteome</keyword>
<accession>A0A1Z4LJX0</accession>
<keyword evidence="1" id="KW-0812">Transmembrane</keyword>
<evidence type="ECO:0000313" key="2">
    <source>
        <dbReference type="EMBL" id="BAY81505.1"/>
    </source>
</evidence>
<keyword evidence="1" id="KW-1133">Transmembrane helix</keyword>
<proteinExistence type="predicted"/>
<gene>
    <name evidence="2" type="ORF">NIES267_09820</name>
</gene>
<evidence type="ECO:0000256" key="1">
    <source>
        <dbReference type="SAM" id="Phobius"/>
    </source>
</evidence>
<name>A0A1Z4LJX0_9CYAN</name>
<protein>
    <submittedName>
        <fullName evidence="2">Uncharacterized protein</fullName>
    </submittedName>
</protein>
<organism evidence="2 3">
    <name type="scientific">Calothrix parasitica NIES-267</name>
    <dbReference type="NCBI Taxonomy" id="1973488"/>
    <lineage>
        <taxon>Bacteria</taxon>
        <taxon>Bacillati</taxon>
        <taxon>Cyanobacteriota</taxon>
        <taxon>Cyanophyceae</taxon>
        <taxon>Nostocales</taxon>
        <taxon>Calotrichaceae</taxon>
        <taxon>Calothrix</taxon>
    </lineage>
</organism>
<keyword evidence="1" id="KW-0472">Membrane</keyword>
<feature type="transmembrane region" description="Helical" evidence="1">
    <location>
        <begin position="66"/>
        <end position="90"/>
    </location>
</feature>
<evidence type="ECO:0000313" key="3">
    <source>
        <dbReference type="Proteomes" id="UP000218418"/>
    </source>
</evidence>
<dbReference type="Proteomes" id="UP000218418">
    <property type="component" value="Chromosome"/>
</dbReference>
<reference evidence="2 3" key="1">
    <citation type="submission" date="2017-06" db="EMBL/GenBank/DDBJ databases">
        <title>Genome sequencing of cyanobaciteial culture collection at National Institute for Environmental Studies (NIES).</title>
        <authorList>
            <person name="Hirose Y."/>
            <person name="Shimura Y."/>
            <person name="Fujisawa T."/>
            <person name="Nakamura Y."/>
            <person name="Kawachi M."/>
        </authorList>
    </citation>
    <scope>NUCLEOTIDE SEQUENCE [LARGE SCALE GENOMIC DNA]</scope>
    <source>
        <strain evidence="2 3">NIES-267</strain>
    </source>
</reference>
<dbReference type="AlphaFoldDB" id="A0A1Z4LJX0"/>